<protein>
    <submittedName>
        <fullName evidence="1">Uncharacterized protein</fullName>
    </submittedName>
</protein>
<evidence type="ECO:0000313" key="1">
    <source>
        <dbReference type="EMBL" id="CAB4286398.1"/>
    </source>
</evidence>
<dbReference type="Proteomes" id="UP000507222">
    <property type="component" value="Unassembled WGS sequence"/>
</dbReference>
<dbReference type="EMBL" id="CAEKDK010000007">
    <property type="protein sequence ID" value="CAB4286398.1"/>
    <property type="molecule type" value="Genomic_DNA"/>
</dbReference>
<accession>A0A6J5VKB2</accession>
<gene>
    <name evidence="1" type="ORF">CURHAP_LOCUS43605</name>
</gene>
<name>A0A6J5VKB2_PRUAR</name>
<dbReference type="AlphaFoldDB" id="A0A6J5VKB2"/>
<evidence type="ECO:0000313" key="2">
    <source>
        <dbReference type="Proteomes" id="UP000507222"/>
    </source>
</evidence>
<reference evidence="1 2" key="1">
    <citation type="submission" date="2020-05" db="EMBL/GenBank/DDBJ databases">
        <authorList>
            <person name="Campoy J."/>
            <person name="Schneeberger K."/>
            <person name="Spophaly S."/>
        </authorList>
    </citation>
    <scope>NUCLEOTIDE SEQUENCE [LARGE SCALE GENOMIC DNA]</scope>
    <source>
        <strain evidence="1">PruArmRojPasFocal</strain>
    </source>
</reference>
<organism evidence="1 2">
    <name type="scientific">Prunus armeniaca</name>
    <name type="common">Apricot</name>
    <name type="synonym">Armeniaca vulgaris</name>
    <dbReference type="NCBI Taxonomy" id="36596"/>
    <lineage>
        <taxon>Eukaryota</taxon>
        <taxon>Viridiplantae</taxon>
        <taxon>Streptophyta</taxon>
        <taxon>Embryophyta</taxon>
        <taxon>Tracheophyta</taxon>
        <taxon>Spermatophyta</taxon>
        <taxon>Magnoliopsida</taxon>
        <taxon>eudicotyledons</taxon>
        <taxon>Gunneridae</taxon>
        <taxon>Pentapetalae</taxon>
        <taxon>rosids</taxon>
        <taxon>fabids</taxon>
        <taxon>Rosales</taxon>
        <taxon>Rosaceae</taxon>
        <taxon>Amygdaloideae</taxon>
        <taxon>Amygdaleae</taxon>
        <taxon>Prunus</taxon>
    </lineage>
</organism>
<proteinExistence type="predicted"/>
<sequence length="120" mass="12834">MIRVTQLSSLAPWEPQLSQSLLLHIKSLLPTLTFTPTTTSFQEQKRRTKETRKKKGKMLKEMRCGFGDVNGGVRSDPCGAAAGAASAAAAAIRSAFGSRHHSPPPLFAGPLALRGAVARH</sequence>